<protein>
    <submittedName>
        <fullName evidence="2">Uncharacterized protein</fullName>
    </submittedName>
</protein>
<dbReference type="HOGENOM" id="CLU_2152269_0_0_1"/>
<evidence type="ECO:0000256" key="1">
    <source>
        <dbReference type="SAM" id="MobiDB-lite"/>
    </source>
</evidence>
<reference evidence="2" key="1">
    <citation type="submission" date="2015-06" db="UniProtKB">
        <authorList>
            <consortium name="EnsemblPlants"/>
        </authorList>
    </citation>
    <scope>IDENTIFICATION</scope>
</reference>
<proteinExistence type="predicted"/>
<accession>I1PF03</accession>
<sequence length="112" mass="12470">MPPRKQTSHKSKRPRDSSPTPSSHDDSDSDWSGGEDVVPQVARVARRSTHAHDGGGDGEGSSRQPQTPPHQPNVPIGPLRIRTPERDPAVVRQVYDWRRKSEVVAPRRDEDP</sequence>
<feature type="compositionally biased region" description="Basic residues" evidence="1">
    <location>
        <begin position="1"/>
        <end position="13"/>
    </location>
</feature>
<dbReference type="AlphaFoldDB" id="I1PF03"/>
<feature type="region of interest" description="Disordered" evidence="1">
    <location>
        <begin position="1"/>
        <end position="89"/>
    </location>
</feature>
<dbReference type="EnsemblPlants" id="ORGLA03G0294900.1">
    <property type="protein sequence ID" value="ORGLA03G0294900.1"/>
    <property type="gene ID" value="ORGLA03G0294900"/>
</dbReference>
<reference evidence="2 3" key="2">
    <citation type="submission" date="2018-04" db="EMBL/GenBank/DDBJ databases">
        <title>OglaRS2 (Oryza glaberrima Reference Sequence Version 2).</title>
        <authorList>
            <person name="Zhang J."/>
            <person name="Kudrna D."/>
            <person name="Lee S."/>
            <person name="Talag J."/>
            <person name="Rajasekar S."/>
            <person name="Wing R.A."/>
        </authorList>
    </citation>
    <scope>NUCLEOTIDE SEQUENCE [LARGE SCALE GENOMIC DNA]</scope>
    <source>
        <strain evidence="2 3">cv. IRGC 96717</strain>
    </source>
</reference>
<evidence type="ECO:0000313" key="3">
    <source>
        <dbReference type="Proteomes" id="UP000007306"/>
    </source>
</evidence>
<organism evidence="2 3">
    <name type="scientific">Oryza glaberrima</name>
    <name type="common">African rice</name>
    <dbReference type="NCBI Taxonomy" id="4538"/>
    <lineage>
        <taxon>Eukaryota</taxon>
        <taxon>Viridiplantae</taxon>
        <taxon>Streptophyta</taxon>
        <taxon>Embryophyta</taxon>
        <taxon>Tracheophyta</taxon>
        <taxon>Spermatophyta</taxon>
        <taxon>Magnoliopsida</taxon>
        <taxon>Liliopsida</taxon>
        <taxon>Poales</taxon>
        <taxon>Poaceae</taxon>
        <taxon>BOP clade</taxon>
        <taxon>Oryzoideae</taxon>
        <taxon>Oryzeae</taxon>
        <taxon>Oryzinae</taxon>
        <taxon>Oryza</taxon>
    </lineage>
</organism>
<dbReference type="Proteomes" id="UP000007306">
    <property type="component" value="Chromosome 3"/>
</dbReference>
<dbReference type="Gramene" id="ORGLA03G0294900.1">
    <property type="protein sequence ID" value="ORGLA03G0294900.1"/>
    <property type="gene ID" value="ORGLA03G0294900"/>
</dbReference>
<evidence type="ECO:0000313" key="2">
    <source>
        <dbReference type="EnsemblPlants" id="ORGLA03G0294900.1"/>
    </source>
</evidence>
<keyword evidence="3" id="KW-1185">Reference proteome</keyword>
<name>I1PF03_ORYGL</name>